<dbReference type="Pfam" id="PF00787">
    <property type="entry name" value="PX"/>
    <property type="match status" value="1"/>
</dbReference>
<feature type="compositionally biased region" description="Basic and acidic residues" evidence="2">
    <location>
        <begin position="591"/>
        <end position="609"/>
    </location>
</feature>
<dbReference type="InterPro" id="IPR036871">
    <property type="entry name" value="PX_dom_sf"/>
</dbReference>
<proteinExistence type="predicted"/>
<evidence type="ECO:0000313" key="4">
    <source>
        <dbReference type="EMBL" id="KAJ2931693.1"/>
    </source>
</evidence>
<feature type="non-terminal residue" evidence="4">
    <location>
        <position position="1232"/>
    </location>
</feature>
<reference evidence="4" key="1">
    <citation type="submission" date="2022-06" db="EMBL/GenBank/DDBJ databases">
        <title>Genome Sequence of Candolleomyces eurysporus.</title>
        <authorList>
            <person name="Buettner E."/>
        </authorList>
    </citation>
    <scope>NUCLEOTIDE SEQUENCE</scope>
    <source>
        <strain evidence="4">VTCC 930004</strain>
    </source>
</reference>
<dbReference type="PROSITE" id="PS50195">
    <property type="entry name" value="PX"/>
    <property type="match status" value="1"/>
</dbReference>
<keyword evidence="5" id="KW-1185">Reference proteome</keyword>
<evidence type="ECO:0000259" key="3">
    <source>
        <dbReference type="PROSITE" id="PS50195"/>
    </source>
</evidence>
<dbReference type="Gene3D" id="3.30.1520.10">
    <property type="entry name" value="Phox-like domain"/>
    <property type="match status" value="1"/>
</dbReference>
<feature type="compositionally biased region" description="Low complexity" evidence="2">
    <location>
        <begin position="1106"/>
        <end position="1119"/>
    </location>
</feature>
<accession>A0A9W8JE82</accession>
<sequence length="1232" mass="136006">MSSLTDSVATEEPVAQPQDNENAEGDLTPLRAHYLKKSLIQLQFSRELDLITSTDVPNVSNLSFLGAPFSLPPKGVQPLDLPFLKFIFRQFVLTFPFMDAAPKGFYSEKVQPFVDAMVSRNLASSSSLLDQEQTEDVTRKKLLAKIERNMAMFLGSATKLVEREDVVRLTQADLDRLERLAEKRQKRLAKNKDSFEVNIVGVRTVVEKGRVRSRAHEEFIIRTRRSRYHDVYVSRRYGDFKTLANELAKRYPEENIRLPPAKDRTSVTVAPNSVPASAPSTTLNFPQGEPFSPLSTSSWDGPLPPSPHKTTSPSRLAREKNRLTLRSYLNSLLSSSVASSPVIKAFLLMNPITLTPDEREDARRREDADRVREAGRKRFAKEIASRVDGLRDAVKSVKGDILGKNGLTDVFGTIKVVPNIKDLPENYHAVVEWARISLASTAFHTFVASDDASETFAGLKRVHGLMPYFMLKTALKITNPIAMIRAVLDLFLAQPFGGRSLLQRMFTVSLTEEVRSLEQDIQVVRDKIDDPMMCDKIRQFVYAPRDIQEMFKQDALSEGMNIVTVVLRSAEAPVLSRPQMNRLAKAHKSHQLYEKGKANKRSERRRAGEDTSDEDDWDEGPDDEDAWLIEDLRVLTGLYQKLRDKEQLIALIFEGFTSELLKDIITIFYSPLAKVYRAASIADSLGDMQNFINDLIKTVEQVEELSSEDPHRTVQEFVNLIQRHEQSFYRFVHNVHSKGEGLFDSLMRWIELFLTVIREGLGAPFSLEFLLPHGATQERREILEEVDKVALYHYKLKVLHEDKLRRRFGKAQHAGGEGEADAEDEAAREMVNGVIGELSFGELVKGDADDLAAAETDEEEDDDETSSDYESDSQETTSSGSYETTTEDGSTESEAPSEKRGRPGLPPLPPPSLPPPPSKDSGYAVYTGGKAKKGFPAQVQTQHKASSSNASFASADVPSSPSSTKPPPAQQPTRKRSLSLKSVRSFISLKGSGQDSKAAPPPVPRIPAALRSGASSPVKRSSVDTSKRLSAPPQQQQQPRPPPLRMSSSKTIRPGSPASSTSSSVYASANGSTSSLHRMDSGIKENALPRSPLAMSPRMRQAPFVGGTAASGASSSSNSRPESPQKVPAVTRSPTSTSEAAHSEGSGRPGSRSSPEESGAEANSVPPAAAAAGPTPPPKTQKKKKTQQHGKLEPPELKHIPQLLPVFVEMVSTAFVYLIDEYPVAKRSSLVY</sequence>
<dbReference type="GO" id="GO:0035091">
    <property type="term" value="F:phosphatidylinositol binding"/>
    <property type="evidence" value="ECO:0007669"/>
    <property type="project" value="InterPro"/>
</dbReference>
<feature type="region of interest" description="Disordered" evidence="2">
    <location>
        <begin position="851"/>
        <end position="1198"/>
    </location>
</feature>
<dbReference type="Proteomes" id="UP001140091">
    <property type="component" value="Unassembled WGS sequence"/>
</dbReference>
<dbReference type="SUPFAM" id="SSF64268">
    <property type="entry name" value="PX domain"/>
    <property type="match status" value="1"/>
</dbReference>
<feature type="compositionally biased region" description="Low complexity" evidence="2">
    <location>
        <begin position="1143"/>
        <end position="1173"/>
    </location>
</feature>
<feature type="compositionally biased region" description="Polar residues" evidence="2">
    <location>
        <begin position="266"/>
        <end position="285"/>
    </location>
</feature>
<dbReference type="Pfam" id="PF12828">
    <property type="entry name" value="PXB"/>
    <property type="match status" value="1"/>
</dbReference>
<name>A0A9W8JE82_9AGAR</name>
<feature type="region of interest" description="Disordered" evidence="2">
    <location>
        <begin position="584"/>
        <end position="622"/>
    </location>
</feature>
<feature type="compositionally biased region" description="Acidic residues" evidence="2">
    <location>
        <begin position="610"/>
        <end position="622"/>
    </location>
</feature>
<dbReference type="InterPro" id="IPR001683">
    <property type="entry name" value="PX_dom"/>
</dbReference>
<dbReference type="PANTHER" id="PTHR47185">
    <property type="entry name" value="PX DOMAIN-CONTAINING PROTEIN YPR097W"/>
    <property type="match status" value="1"/>
</dbReference>
<dbReference type="EMBL" id="JANBPK010000806">
    <property type="protein sequence ID" value="KAJ2931693.1"/>
    <property type="molecule type" value="Genomic_DNA"/>
</dbReference>
<dbReference type="InterPro" id="IPR024555">
    <property type="entry name" value="PX-associated"/>
</dbReference>
<dbReference type="InterPro" id="IPR024554">
    <property type="entry name" value="LEC1-like_C"/>
</dbReference>
<feature type="compositionally biased region" description="Pro residues" evidence="2">
    <location>
        <begin position="904"/>
        <end position="918"/>
    </location>
</feature>
<feature type="compositionally biased region" description="Low complexity" evidence="2">
    <location>
        <begin position="1054"/>
        <end position="1075"/>
    </location>
</feature>
<keyword evidence="1" id="KW-0175">Coiled coil</keyword>
<feature type="compositionally biased region" description="Acidic residues" evidence="2">
    <location>
        <begin position="851"/>
        <end position="873"/>
    </location>
</feature>
<feature type="coiled-coil region" evidence="1">
    <location>
        <begin position="167"/>
        <end position="194"/>
    </location>
</feature>
<dbReference type="AlphaFoldDB" id="A0A9W8JE82"/>
<dbReference type="OrthoDB" id="2117459at2759"/>
<dbReference type="InterPro" id="IPR047168">
    <property type="entry name" value="LEC1-like"/>
</dbReference>
<feature type="region of interest" description="Disordered" evidence="2">
    <location>
        <begin position="1"/>
        <end position="25"/>
    </location>
</feature>
<evidence type="ECO:0000256" key="1">
    <source>
        <dbReference type="SAM" id="Coils"/>
    </source>
</evidence>
<evidence type="ECO:0000313" key="5">
    <source>
        <dbReference type="Proteomes" id="UP001140091"/>
    </source>
</evidence>
<feature type="region of interest" description="Disordered" evidence="2">
    <location>
        <begin position="257"/>
        <end position="318"/>
    </location>
</feature>
<feature type="domain" description="PX" evidence="3">
    <location>
        <begin position="197"/>
        <end position="354"/>
    </location>
</feature>
<dbReference type="PANTHER" id="PTHR47185:SF1">
    <property type="entry name" value="PX DOMAIN-CONTAINING PROTEIN YPR097W"/>
    <property type="match status" value="1"/>
</dbReference>
<evidence type="ECO:0000256" key="2">
    <source>
        <dbReference type="SAM" id="MobiDB-lite"/>
    </source>
</evidence>
<dbReference type="Pfam" id="PF12825">
    <property type="entry name" value="DUF3818"/>
    <property type="match status" value="1"/>
</dbReference>
<gene>
    <name evidence="4" type="ORF">H1R20_g5393</name>
</gene>
<protein>
    <recommendedName>
        <fullName evidence="3">PX domain-containing protein</fullName>
    </recommendedName>
</protein>
<dbReference type="CDD" id="cd06869">
    <property type="entry name" value="PX_UP2_fungi"/>
    <property type="match status" value="1"/>
</dbReference>
<feature type="compositionally biased region" description="Low complexity" evidence="2">
    <location>
        <begin position="874"/>
        <end position="884"/>
    </location>
</feature>
<feature type="compositionally biased region" description="Low complexity" evidence="2">
    <location>
        <begin position="945"/>
        <end position="963"/>
    </location>
</feature>
<organism evidence="4 5">
    <name type="scientific">Candolleomyces eurysporus</name>
    <dbReference type="NCBI Taxonomy" id="2828524"/>
    <lineage>
        <taxon>Eukaryota</taxon>
        <taxon>Fungi</taxon>
        <taxon>Dikarya</taxon>
        <taxon>Basidiomycota</taxon>
        <taxon>Agaricomycotina</taxon>
        <taxon>Agaricomycetes</taxon>
        <taxon>Agaricomycetidae</taxon>
        <taxon>Agaricales</taxon>
        <taxon>Agaricineae</taxon>
        <taxon>Psathyrellaceae</taxon>
        <taxon>Candolleomyces</taxon>
    </lineage>
</organism>
<comment type="caution">
    <text evidence="4">The sequence shown here is derived from an EMBL/GenBank/DDBJ whole genome shotgun (WGS) entry which is preliminary data.</text>
</comment>